<evidence type="ECO:0000313" key="2">
    <source>
        <dbReference type="EMBL" id="HJF67948.1"/>
    </source>
</evidence>
<dbReference type="Proteomes" id="UP000706163">
    <property type="component" value="Unassembled WGS sequence"/>
</dbReference>
<dbReference type="EMBL" id="DYVT01000071">
    <property type="protein sequence ID" value="HJF67948.1"/>
    <property type="molecule type" value="Genomic_DNA"/>
</dbReference>
<keyword evidence="1" id="KW-0472">Membrane</keyword>
<comment type="caution">
    <text evidence="2">The sequence shown here is derived from an EMBL/GenBank/DDBJ whole genome shotgun (WGS) entry which is preliminary data.</text>
</comment>
<organism evidence="2 3">
    <name type="scientific">Staphylococcus kloosii</name>
    <dbReference type="NCBI Taxonomy" id="29384"/>
    <lineage>
        <taxon>Bacteria</taxon>
        <taxon>Bacillati</taxon>
        <taxon>Bacillota</taxon>
        <taxon>Bacilli</taxon>
        <taxon>Bacillales</taxon>
        <taxon>Staphylococcaceae</taxon>
        <taxon>Staphylococcus</taxon>
    </lineage>
</organism>
<gene>
    <name evidence="2" type="ORF">K8V85_06520</name>
</gene>
<feature type="transmembrane region" description="Helical" evidence="1">
    <location>
        <begin position="64"/>
        <end position="84"/>
    </location>
</feature>
<protein>
    <submittedName>
        <fullName evidence="2">Uncharacterized protein</fullName>
    </submittedName>
</protein>
<feature type="transmembrane region" description="Helical" evidence="1">
    <location>
        <begin position="30"/>
        <end position="52"/>
    </location>
</feature>
<keyword evidence="1" id="KW-0812">Transmembrane</keyword>
<reference evidence="2" key="2">
    <citation type="submission" date="2021-09" db="EMBL/GenBank/DDBJ databases">
        <authorList>
            <person name="Gilroy R."/>
        </authorList>
    </citation>
    <scope>NUCLEOTIDE SEQUENCE</scope>
    <source>
        <strain evidence="2">CHK149-3286</strain>
    </source>
</reference>
<sequence length="174" mass="19952">MQKFRYISEYDLTDMNMLEHIMTAIPNDTWWAVSSILISLLLSIGVFMFIINMMMFKNGTAYEVTIAMIFMAVVALGVQSYIIVKNVHYIGHFEAEGKVVGFADNNAVDERRVLIKLDNEKQPIEANVPDNQKLEKDDEVIARTKTRDFDERPPKEVTHFTLTLKGIDVSAFKK</sequence>
<evidence type="ECO:0000313" key="3">
    <source>
        <dbReference type="Proteomes" id="UP000706163"/>
    </source>
</evidence>
<proteinExistence type="predicted"/>
<reference evidence="2" key="1">
    <citation type="journal article" date="2021" name="PeerJ">
        <title>Extensive microbial diversity within the chicken gut microbiome revealed by metagenomics and culture.</title>
        <authorList>
            <person name="Gilroy R."/>
            <person name="Ravi A."/>
            <person name="Getino M."/>
            <person name="Pursley I."/>
            <person name="Horton D.L."/>
            <person name="Alikhan N.F."/>
            <person name="Baker D."/>
            <person name="Gharbi K."/>
            <person name="Hall N."/>
            <person name="Watson M."/>
            <person name="Adriaenssens E.M."/>
            <person name="Foster-Nyarko E."/>
            <person name="Jarju S."/>
            <person name="Secka A."/>
            <person name="Antonio M."/>
            <person name="Oren A."/>
            <person name="Chaudhuri R.R."/>
            <person name="La Ragione R."/>
            <person name="Hildebrand F."/>
            <person name="Pallen M.J."/>
        </authorList>
    </citation>
    <scope>NUCLEOTIDE SEQUENCE</scope>
    <source>
        <strain evidence="2">CHK149-3286</strain>
    </source>
</reference>
<dbReference type="AlphaFoldDB" id="A0A921GZ76"/>
<keyword evidence="1" id="KW-1133">Transmembrane helix</keyword>
<name>A0A921GZ76_9STAP</name>
<evidence type="ECO:0000256" key="1">
    <source>
        <dbReference type="SAM" id="Phobius"/>
    </source>
</evidence>
<accession>A0A921GZ76</accession>
<dbReference type="RefSeq" id="WP_278675275.1">
    <property type="nucleotide sequence ID" value="NZ_DYVT01000071.1"/>
</dbReference>